<evidence type="ECO:0000259" key="4">
    <source>
        <dbReference type="Pfam" id="PF08386"/>
    </source>
</evidence>
<dbReference type="InterPro" id="IPR051601">
    <property type="entry name" value="Serine_prot/Carboxylest_S33"/>
</dbReference>
<dbReference type="Proteomes" id="UP000031364">
    <property type="component" value="Unassembled WGS sequence"/>
</dbReference>
<dbReference type="Pfam" id="PF08386">
    <property type="entry name" value="Abhydrolase_4"/>
    <property type="match status" value="1"/>
</dbReference>
<dbReference type="InterPro" id="IPR013595">
    <property type="entry name" value="Pept_S33_TAP-like_C"/>
</dbReference>
<sequence>MRAHGRAGTAALAFSVVITSIMLTACGGADDPRPTANALPNTLREQVIHWHDCRTGPDDEVGLRLAAVGAACGEFQAPLDYADPSGPALSIAVARRTATDTAHRLGTLLVQTGGPGPSRDGVAILVDGPEGGHPATAALAERYDLVGMDPRFFGASAPLDCGWPTGAYLGLAQAAPRDRADFDRTVQTARDLAARCAPQRALLPHASTRAVARDTDLLRTLLGEPKISYLGWSWGTYLGAVYLQLFGERVDRVVLDSALDPAAPGPDLTRSTAPATAAALADWARWVSAHDDEFDLGTTEQAVLRSVDELVGAIAVQPISLGGLTITADMVPGLLLTVDDSDEYYAEFSRQVGTLRDAARGRATDLAPGLAQKLALYAETAAVPEFGFSATVANQCADRPARDPEAYFTDIQRHRDAEPIFGALARHLTPCAVWPTEPAEPAVEIAGPHPALLIGASGDPVAPAAGQQAMRQALSGARSLTLADAFRHGVYLFDPAPCLDAAVDDYLLNGTLPATDAVCERD</sequence>
<keyword evidence="6" id="KW-1185">Reference proteome</keyword>
<name>A0ABR4ZGN6_9NOCA</name>
<comment type="caution">
    <text evidence="5">The sequence shown here is derived from an EMBL/GenBank/DDBJ whole genome shotgun (WGS) entry which is preliminary data.</text>
</comment>
<keyword evidence="2" id="KW-0732">Signal</keyword>
<accession>A0ABR4ZGN6</accession>
<organism evidence="5 6">
    <name type="scientific">Nocardia vulneris</name>
    <dbReference type="NCBI Taxonomy" id="1141657"/>
    <lineage>
        <taxon>Bacteria</taxon>
        <taxon>Bacillati</taxon>
        <taxon>Actinomycetota</taxon>
        <taxon>Actinomycetes</taxon>
        <taxon>Mycobacteriales</taxon>
        <taxon>Nocardiaceae</taxon>
        <taxon>Nocardia</taxon>
    </lineage>
</organism>
<keyword evidence="3 5" id="KW-0378">Hydrolase</keyword>
<evidence type="ECO:0000256" key="3">
    <source>
        <dbReference type="ARBA" id="ARBA00022801"/>
    </source>
</evidence>
<reference evidence="5 6" key="1">
    <citation type="journal article" date="2014" name="Int. J. Syst. Evol. Microbiol.">
        <title>Nocardia vulneris sp. nov., isolated from wounds of human patients in North America.</title>
        <authorList>
            <person name="Lasker B.A."/>
            <person name="Bell M."/>
            <person name="Klenk H.P."/>
            <person name="Sproer C."/>
            <person name="Schumann C."/>
            <person name="Schumann P."/>
            <person name="Brown J.M."/>
        </authorList>
    </citation>
    <scope>NUCLEOTIDE SEQUENCE [LARGE SCALE GENOMIC DNA]</scope>
    <source>
        <strain evidence="5 6">W9851</strain>
    </source>
</reference>
<dbReference type="PANTHER" id="PTHR43248">
    <property type="entry name" value="2-SUCCINYL-6-HYDROXY-2,4-CYCLOHEXADIENE-1-CARBOXYLATE SYNTHASE"/>
    <property type="match status" value="1"/>
</dbReference>
<evidence type="ECO:0000256" key="1">
    <source>
        <dbReference type="ARBA" id="ARBA00010088"/>
    </source>
</evidence>
<comment type="similarity">
    <text evidence="1">Belongs to the peptidase S33 family.</text>
</comment>
<proteinExistence type="inferred from homology"/>
<protein>
    <submittedName>
        <fullName evidence="5">Alpha/beta hydrolase</fullName>
    </submittedName>
</protein>
<dbReference type="SUPFAM" id="SSF53474">
    <property type="entry name" value="alpha/beta-Hydrolases"/>
    <property type="match status" value="1"/>
</dbReference>
<dbReference type="Gene3D" id="3.40.50.1820">
    <property type="entry name" value="alpha/beta hydrolase"/>
    <property type="match status" value="1"/>
</dbReference>
<dbReference type="InterPro" id="IPR029058">
    <property type="entry name" value="AB_hydrolase_fold"/>
</dbReference>
<dbReference type="PANTHER" id="PTHR43248:SF29">
    <property type="entry name" value="TRIPEPTIDYL AMINOPEPTIDASE"/>
    <property type="match status" value="1"/>
</dbReference>
<dbReference type="GO" id="GO:0016787">
    <property type="term" value="F:hydrolase activity"/>
    <property type="evidence" value="ECO:0007669"/>
    <property type="project" value="UniProtKB-KW"/>
</dbReference>
<evidence type="ECO:0000313" key="6">
    <source>
        <dbReference type="Proteomes" id="UP000031364"/>
    </source>
</evidence>
<evidence type="ECO:0000313" key="5">
    <source>
        <dbReference type="EMBL" id="KIA64480.1"/>
    </source>
</evidence>
<evidence type="ECO:0000256" key="2">
    <source>
        <dbReference type="ARBA" id="ARBA00022729"/>
    </source>
</evidence>
<dbReference type="EMBL" id="JNFP01000013">
    <property type="protein sequence ID" value="KIA64480.1"/>
    <property type="molecule type" value="Genomic_DNA"/>
</dbReference>
<gene>
    <name evidence="5" type="ORF">FG87_13055</name>
</gene>
<feature type="domain" description="Peptidase S33 tripeptidyl aminopeptidase-like C-terminal" evidence="4">
    <location>
        <begin position="425"/>
        <end position="519"/>
    </location>
</feature>
<dbReference type="PROSITE" id="PS51257">
    <property type="entry name" value="PROKAR_LIPOPROTEIN"/>
    <property type="match status" value="1"/>
</dbReference>
<dbReference type="RefSeq" id="WP_043669230.1">
    <property type="nucleotide sequence ID" value="NZ_BDCI01000029.1"/>
</dbReference>